<evidence type="ECO:0000313" key="2">
    <source>
        <dbReference type="EMBL" id="TQR42255.1"/>
    </source>
</evidence>
<dbReference type="InterPro" id="IPR000639">
    <property type="entry name" value="Epox_hydrolase-like"/>
</dbReference>
<dbReference type="RefSeq" id="WP_142545930.1">
    <property type="nucleotide sequence ID" value="NZ_SADY01000008.1"/>
</dbReference>
<sequence>MAYYINGNRRNYYIEFGIGRPVILLHGISNSGRAWAPQIAPLVKAGYRVIVPDHAGHGASARLDRPLGVSDIAIDVLALLDYLSIEATDIIGLSLGGMVALEIALTQPRRVGKLIVANSFDTTATEEFRNMAEGWARMFRGEDGPVKRFEGIWPMNVNEAFRASAEGMRTYQVWHGLAATADGQSLAYVAEGIVGFDAIMRMDSLTMPVLFIAGEQDRMSPPVISIRMSDRVPNARYVEIQGAAHISNADSAAAFNEAVISFFGEVRGQ</sequence>
<keyword evidence="3" id="KW-1185">Reference proteome</keyword>
<dbReference type="EMBL" id="SADY01000008">
    <property type="protein sequence ID" value="TQR42255.1"/>
    <property type="molecule type" value="Genomic_DNA"/>
</dbReference>
<dbReference type="Pfam" id="PF12697">
    <property type="entry name" value="Abhydrolase_6"/>
    <property type="match status" value="1"/>
</dbReference>
<accession>A0ABY3AJV3</accession>
<dbReference type="Proteomes" id="UP000316208">
    <property type="component" value="Unassembled WGS sequence"/>
</dbReference>
<feature type="domain" description="AB hydrolase-1" evidence="1">
    <location>
        <begin position="22"/>
        <end position="258"/>
    </location>
</feature>
<dbReference type="PRINTS" id="PR00412">
    <property type="entry name" value="EPOXHYDRLASE"/>
</dbReference>
<dbReference type="InterPro" id="IPR000073">
    <property type="entry name" value="AB_hydrolase_1"/>
</dbReference>
<protein>
    <submittedName>
        <fullName evidence="2">Alpha/beta fold hydrolase</fullName>
    </submittedName>
</protein>
<dbReference type="PANTHER" id="PTHR43194">
    <property type="entry name" value="HYDROLASE ALPHA/BETA FOLD FAMILY"/>
    <property type="match status" value="1"/>
</dbReference>
<dbReference type="GO" id="GO:0016787">
    <property type="term" value="F:hydrolase activity"/>
    <property type="evidence" value="ECO:0007669"/>
    <property type="project" value="UniProtKB-KW"/>
</dbReference>
<name>A0ABY3AJV3_PAEPP</name>
<dbReference type="Gene3D" id="3.40.50.1820">
    <property type="entry name" value="alpha/beta hydrolase"/>
    <property type="match status" value="1"/>
</dbReference>
<gene>
    <name evidence="2" type="ORF">C7Y44_24325</name>
</gene>
<dbReference type="InterPro" id="IPR029058">
    <property type="entry name" value="AB_hydrolase_fold"/>
</dbReference>
<comment type="caution">
    <text evidence="2">The sequence shown here is derived from an EMBL/GenBank/DDBJ whole genome shotgun (WGS) entry which is preliminary data.</text>
</comment>
<dbReference type="InterPro" id="IPR050228">
    <property type="entry name" value="Carboxylesterase_BioH"/>
</dbReference>
<dbReference type="PANTHER" id="PTHR43194:SF5">
    <property type="entry name" value="PIMELOYL-[ACYL-CARRIER PROTEIN] METHYL ESTER ESTERASE"/>
    <property type="match status" value="1"/>
</dbReference>
<evidence type="ECO:0000259" key="1">
    <source>
        <dbReference type="Pfam" id="PF12697"/>
    </source>
</evidence>
<keyword evidence="2" id="KW-0378">Hydrolase</keyword>
<reference evidence="2 3" key="1">
    <citation type="submission" date="2018-03" db="EMBL/GenBank/DDBJ databases">
        <title>Aerobic endospore-forming bacteria genome sequencing and assembly.</title>
        <authorList>
            <person name="Cavalcante D.A."/>
            <person name="Driks A."/>
            <person name="Putonti C."/>
            <person name="De-Souza M.T."/>
        </authorList>
    </citation>
    <scope>NUCLEOTIDE SEQUENCE [LARGE SCALE GENOMIC DNA]</scope>
    <source>
        <strain evidence="2 3">SDF0028</strain>
    </source>
</reference>
<dbReference type="PRINTS" id="PR00111">
    <property type="entry name" value="ABHYDROLASE"/>
</dbReference>
<dbReference type="SUPFAM" id="SSF53474">
    <property type="entry name" value="alpha/beta-Hydrolases"/>
    <property type="match status" value="1"/>
</dbReference>
<evidence type="ECO:0000313" key="3">
    <source>
        <dbReference type="Proteomes" id="UP000316208"/>
    </source>
</evidence>
<proteinExistence type="predicted"/>
<organism evidence="2 3">
    <name type="scientific">Paenibacillus popilliae</name>
    <name type="common">Bacillus popilliae</name>
    <dbReference type="NCBI Taxonomy" id="78057"/>
    <lineage>
        <taxon>Bacteria</taxon>
        <taxon>Bacillati</taxon>
        <taxon>Bacillota</taxon>
        <taxon>Bacilli</taxon>
        <taxon>Bacillales</taxon>
        <taxon>Paenibacillaceae</taxon>
        <taxon>Paenibacillus</taxon>
    </lineage>
</organism>